<name>A0A0E9MYM0_9BACT</name>
<dbReference type="RefSeq" id="WP_046368329.1">
    <property type="nucleotide sequence ID" value="NZ_BBWV01000001.1"/>
</dbReference>
<evidence type="ECO:0000256" key="10">
    <source>
        <dbReference type="ARBA" id="ARBA00023136"/>
    </source>
</evidence>
<dbReference type="PANTHER" id="PTHR32552">
    <property type="entry name" value="FERRICHROME IRON RECEPTOR-RELATED"/>
    <property type="match status" value="1"/>
</dbReference>
<dbReference type="PROSITE" id="PS52016">
    <property type="entry name" value="TONB_DEPENDENT_REC_3"/>
    <property type="match status" value="1"/>
</dbReference>
<dbReference type="Gene3D" id="2.40.170.20">
    <property type="entry name" value="TonB-dependent receptor, beta-barrel domain"/>
    <property type="match status" value="1"/>
</dbReference>
<evidence type="ECO:0000256" key="14">
    <source>
        <dbReference type="SAM" id="SignalP"/>
    </source>
</evidence>
<keyword evidence="5 12" id="KW-0812">Transmembrane</keyword>
<feature type="signal peptide" evidence="14">
    <location>
        <begin position="1"/>
        <end position="23"/>
    </location>
</feature>
<feature type="chain" id="PRO_5002430254" evidence="14">
    <location>
        <begin position="24"/>
        <end position="787"/>
    </location>
</feature>
<dbReference type="SUPFAM" id="SSF56935">
    <property type="entry name" value="Porins"/>
    <property type="match status" value="1"/>
</dbReference>
<dbReference type="Pfam" id="PF00593">
    <property type="entry name" value="TonB_dep_Rec_b-barrel"/>
    <property type="match status" value="1"/>
</dbReference>
<evidence type="ECO:0000259" key="16">
    <source>
        <dbReference type="Pfam" id="PF07715"/>
    </source>
</evidence>
<dbReference type="Proteomes" id="UP000033121">
    <property type="component" value="Unassembled WGS sequence"/>
</dbReference>
<accession>A0A0E9MYM0</accession>
<dbReference type="OrthoDB" id="9782587at2"/>
<evidence type="ECO:0000256" key="5">
    <source>
        <dbReference type="ARBA" id="ARBA00022692"/>
    </source>
</evidence>
<evidence type="ECO:0000256" key="13">
    <source>
        <dbReference type="RuleBase" id="RU003357"/>
    </source>
</evidence>
<dbReference type="InterPro" id="IPR000531">
    <property type="entry name" value="Beta-barrel_TonB"/>
</dbReference>
<dbReference type="Pfam" id="PF13715">
    <property type="entry name" value="CarbopepD_reg_2"/>
    <property type="match status" value="1"/>
</dbReference>
<keyword evidence="9 13" id="KW-0798">TonB box</keyword>
<dbReference type="InterPro" id="IPR008969">
    <property type="entry name" value="CarboxyPept-like_regulatory"/>
</dbReference>
<dbReference type="Gene3D" id="2.170.130.10">
    <property type="entry name" value="TonB-dependent receptor, plug domain"/>
    <property type="match status" value="1"/>
</dbReference>
<evidence type="ECO:0000256" key="9">
    <source>
        <dbReference type="ARBA" id="ARBA00023077"/>
    </source>
</evidence>
<dbReference type="SUPFAM" id="SSF49464">
    <property type="entry name" value="Carboxypeptidase regulatory domain-like"/>
    <property type="match status" value="1"/>
</dbReference>
<evidence type="ECO:0000313" key="17">
    <source>
        <dbReference type="EMBL" id="GAO42689.1"/>
    </source>
</evidence>
<dbReference type="Pfam" id="PF07715">
    <property type="entry name" value="Plug"/>
    <property type="match status" value="1"/>
</dbReference>
<evidence type="ECO:0000256" key="3">
    <source>
        <dbReference type="ARBA" id="ARBA00022452"/>
    </source>
</evidence>
<keyword evidence="18" id="KW-1185">Reference proteome</keyword>
<reference evidence="17 18" key="1">
    <citation type="submission" date="2015-04" db="EMBL/GenBank/DDBJ databases">
        <title>Whole genome shotgun sequence of Flavihumibacter petaseus NBRC 106054.</title>
        <authorList>
            <person name="Miyazawa S."/>
            <person name="Hosoyama A."/>
            <person name="Hashimoto M."/>
            <person name="Noguchi M."/>
            <person name="Tsuchikane K."/>
            <person name="Ohji S."/>
            <person name="Yamazoe A."/>
            <person name="Ichikawa N."/>
            <person name="Kimura A."/>
            <person name="Fujita N."/>
        </authorList>
    </citation>
    <scope>NUCLEOTIDE SEQUENCE [LARGE SCALE GENOMIC DNA]</scope>
    <source>
        <strain evidence="17 18">NBRC 106054</strain>
    </source>
</reference>
<evidence type="ECO:0000313" key="18">
    <source>
        <dbReference type="Proteomes" id="UP000033121"/>
    </source>
</evidence>
<feature type="domain" description="TonB-dependent receptor-like beta-barrel" evidence="15">
    <location>
        <begin position="303"/>
        <end position="742"/>
    </location>
</feature>
<comment type="caution">
    <text evidence="17">The sequence shown here is derived from an EMBL/GenBank/DDBJ whole genome shotgun (WGS) entry which is preliminary data.</text>
</comment>
<sequence>MFNIFRIAAVTLLTLFAAVRLSAQTSLKGKIIDSSTKEPVTGATVQCTAGCACGCATTALGEFELKHMGSCCKSFRVSSIGYQALVFDAGNAAGSPVTVIQLQQENNALQSVVVTANREGVKRSLAPVAVSTVSSRMIQETKPVTVDQVLNKVSGVYMVNLGNEQHSMSIRQPMTTKSLFLYLEDGIPIRTVGLFNHNALLEMNMASVKSIEVIKGPSSSLYGSEAIGGVVNFITAAPPVIPVAKISVQGNSIGYKRTDLQTGSTSGKWGFAFNGYYADKRNSFMEYTDFHKGAVTARVDYNFSSRTTLSNSYTYLDYYSDMTGGIDSAMYGNKSFNSKHTFTYRKVNAQRLRSTLNHTWNDHSKSTAAIVYRNNSIGQNPAYAVKDDYRRTSSGEWKGQKDLAHGEINEASFNSYAMILQHKQKLNWHQTALIGGVSADFSPSAYTAGYIGINRDSVSGKYTGYAASDSMLTHYNSDVNNYAAFMHVETSPFEELRLVASLRYDRFNYRFNNFLPPSAYSGAPDSRNNFSRVSPKVGFIWNFSQRTGIYTNYSEGFVPPQVTEMYKGVKVPDLVPSVFRNYEVGGWAELIRGKLSADVSLYRMRGSDEIVSMMMDDGSYQNRNAGETLHQGVELGVTANPLKSLSFRFSGALSKHRFETFEEKGVAYDGKEMNGAPRWMHNAEAWYRPAYINGLRVGIEWQKIGRYFLDPVNTVKFSGYDVFHFRAGYSWKAMEVWMNVMNAGDSYYAYTASKSNYGYSYTPGEPRNLTLGVSYDLGSLFRKGRAD</sequence>
<organism evidence="17 18">
    <name type="scientific">Flavihumibacter petaseus NBRC 106054</name>
    <dbReference type="NCBI Taxonomy" id="1220578"/>
    <lineage>
        <taxon>Bacteria</taxon>
        <taxon>Pseudomonadati</taxon>
        <taxon>Bacteroidota</taxon>
        <taxon>Chitinophagia</taxon>
        <taxon>Chitinophagales</taxon>
        <taxon>Chitinophagaceae</taxon>
        <taxon>Flavihumibacter</taxon>
    </lineage>
</organism>
<evidence type="ECO:0000256" key="4">
    <source>
        <dbReference type="ARBA" id="ARBA00022496"/>
    </source>
</evidence>
<keyword evidence="10 12" id="KW-0472">Membrane</keyword>
<dbReference type="PANTHER" id="PTHR32552:SF68">
    <property type="entry name" value="FERRICHROME OUTER MEMBRANE TRANSPORTER_PHAGE RECEPTOR"/>
    <property type="match status" value="1"/>
</dbReference>
<feature type="domain" description="TonB-dependent receptor plug" evidence="16">
    <location>
        <begin position="126"/>
        <end position="230"/>
    </location>
</feature>
<dbReference type="InterPro" id="IPR036942">
    <property type="entry name" value="Beta-barrel_TonB_sf"/>
</dbReference>
<evidence type="ECO:0000256" key="1">
    <source>
        <dbReference type="ARBA" id="ARBA00004571"/>
    </source>
</evidence>
<evidence type="ECO:0000256" key="7">
    <source>
        <dbReference type="ARBA" id="ARBA00023004"/>
    </source>
</evidence>
<keyword evidence="6 14" id="KW-0732">Signal</keyword>
<keyword evidence="2 12" id="KW-0813">Transport</keyword>
<keyword evidence="4" id="KW-0410">Iron transport</keyword>
<comment type="subcellular location">
    <subcellularLocation>
        <location evidence="1 12">Cell outer membrane</location>
        <topology evidence="1 12">Multi-pass membrane protein</topology>
    </subcellularLocation>
</comment>
<evidence type="ECO:0000256" key="11">
    <source>
        <dbReference type="ARBA" id="ARBA00023237"/>
    </source>
</evidence>
<dbReference type="AlphaFoldDB" id="A0A0E9MYM0"/>
<dbReference type="InterPro" id="IPR039426">
    <property type="entry name" value="TonB-dep_rcpt-like"/>
</dbReference>
<keyword evidence="11 12" id="KW-0998">Cell outer membrane</keyword>
<evidence type="ECO:0000256" key="2">
    <source>
        <dbReference type="ARBA" id="ARBA00022448"/>
    </source>
</evidence>
<keyword evidence="8" id="KW-0406">Ion transport</keyword>
<dbReference type="GO" id="GO:0009279">
    <property type="term" value="C:cell outer membrane"/>
    <property type="evidence" value="ECO:0007669"/>
    <property type="project" value="UniProtKB-SubCell"/>
</dbReference>
<dbReference type="STRING" id="1220578.FPE01S_01_17050"/>
<keyword evidence="3 12" id="KW-1134">Transmembrane beta strand</keyword>
<evidence type="ECO:0000256" key="12">
    <source>
        <dbReference type="PROSITE-ProRule" id="PRU01360"/>
    </source>
</evidence>
<dbReference type="CDD" id="cd01347">
    <property type="entry name" value="ligand_gated_channel"/>
    <property type="match status" value="1"/>
</dbReference>
<proteinExistence type="inferred from homology"/>
<dbReference type="GO" id="GO:0015344">
    <property type="term" value="F:siderophore uptake transmembrane transporter activity"/>
    <property type="evidence" value="ECO:0007669"/>
    <property type="project" value="TreeGrafter"/>
</dbReference>
<gene>
    <name evidence="17" type="ORF">FPE01S_01_17050</name>
</gene>
<evidence type="ECO:0000256" key="6">
    <source>
        <dbReference type="ARBA" id="ARBA00022729"/>
    </source>
</evidence>
<keyword evidence="17" id="KW-0675">Receptor</keyword>
<comment type="similarity">
    <text evidence="12 13">Belongs to the TonB-dependent receptor family.</text>
</comment>
<dbReference type="InterPro" id="IPR037066">
    <property type="entry name" value="Plug_dom_sf"/>
</dbReference>
<evidence type="ECO:0000259" key="15">
    <source>
        <dbReference type="Pfam" id="PF00593"/>
    </source>
</evidence>
<dbReference type="EMBL" id="BBWV01000001">
    <property type="protein sequence ID" value="GAO42689.1"/>
    <property type="molecule type" value="Genomic_DNA"/>
</dbReference>
<evidence type="ECO:0000256" key="8">
    <source>
        <dbReference type="ARBA" id="ARBA00023065"/>
    </source>
</evidence>
<dbReference type="InterPro" id="IPR012910">
    <property type="entry name" value="Plug_dom"/>
</dbReference>
<protein>
    <submittedName>
        <fullName evidence="17">Putative TonB-dependent receptor</fullName>
    </submittedName>
</protein>
<keyword evidence="7" id="KW-0408">Iron</keyword>